<evidence type="ECO:0000256" key="3">
    <source>
        <dbReference type="ARBA" id="ARBA00022553"/>
    </source>
</evidence>
<sequence length="397" mass="41481">MLSADPHRAAPLYAEAVTTPLRAVLDEPRPSAPPVRVWRDWALVTVVAVCVVLESVARPDMPFPAFSVVLTVGLALLLPWRRTHPLAVVAAVFGVLAVVDVALIAAGAPALDIASMLWFMVLPYSLYRWGSGREALVGTAVILVPAALSLYVGWGGLTEAVGGIAVLIAACALGLAVRSRHGAQERRLDTVKAEERVRLARELHDTVAHHVSGIVIQAQAGRAVATTSPERATEVLAVIEEAASRTLTELRSMVGVLRAADDACLSPQAGVADLPQLAGRSSGGPEVDVGLSGQLDGLTPAVDAALYRLAQESVTNARRHARHATRVTVRVVGEAERVRLTVVDDGVPGPAAGHAEGFGLVGMRERATLLGGTFRAGPGPDGGWLVEAVLPQDGGTR</sequence>
<keyword evidence="12" id="KW-1185">Reference proteome</keyword>
<protein>
    <recommendedName>
        <fullName evidence="2">histidine kinase</fullName>
        <ecNumber evidence="2">2.7.13.3</ecNumber>
    </recommendedName>
</protein>
<evidence type="ECO:0000259" key="10">
    <source>
        <dbReference type="SMART" id="SM00387"/>
    </source>
</evidence>
<evidence type="ECO:0000256" key="7">
    <source>
        <dbReference type="ARBA" id="ARBA00022840"/>
    </source>
</evidence>
<feature type="transmembrane region" description="Helical" evidence="9">
    <location>
        <begin position="135"/>
        <end position="154"/>
    </location>
</feature>
<dbReference type="Proteomes" id="UP000605670">
    <property type="component" value="Unassembled WGS sequence"/>
</dbReference>
<dbReference type="EC" id="2.7.13.3" evidence="2"/>
<organism evidence="11 12">
    <name type="scientific">Ornithinimicrobium tianjinense</name>
    <dbReference type="NCBI Taxonomy" id="1195761"/>
    <lineage>
        <taxon>Bacteria</taxon>
        <taxon>Bacillati</taxon>
        <taxon>Actinomycetota</taxon>
        <taxon>Actinomycetes</taxon>
        <taxon>Micrococcales</taxon>
        <taxon>Ornithinimicrobiaceae</taxon>
        <taxon>Ornithinimicrobium</taxon>
    </lineage>
</organism>
<evidence type="ECO:0000256" key="1">
    <source>
        <dbReference type="ARBA" id="ARBA00000085"/>
    </source>
</evidence>
<dbReference type="Pfam" id="PF07730">
    <property type="entry name" value="HisKA_3"/>
    <property type="match status" value="1"/>
</dbReference>
<keyword evidence="4" id="KW-0808">Transferase</keyword>
<keyword evidence="6 11" id="KW-0418">Kinase</keyword>
<dbReference type="Gene3D" id="1.20.5.1930">
    <property type="match status" value="1"/>
</dbReference>
<proteinExistence type="predicted"/>
<keyword evidence="3" id="KW-0597">Phosphoprotein</keyword>
<keyword evidence="9" id="KW-0472">Membrane</keyword>
<evidence type="ECO:0000256" key="8">
    <source>
        <dbReference type="ARBA" id="ARBA00023012"/>
    </source>
</evidence>
<feature type="domain" description="Histidine kinase/HSP90-like ATPase" evidence="10">
    <location>
        <begin position="301"/>
        <end position="394"/>
    </location>
</feature>
<feature type="transmembrane region" description="Helical" evidence="9">
    <location>
        <begin position="86"/>
        <end position="114"/>
    </location>
</feature>
<dbReference type="Pfam" id="PF02518">
    <property type="entry name" value="HATPase_c"/>
    <property type="match status" value="1"/>
</dbReference>
<evidence type="ECO:0000313" key="11">
    <source>
        <dbReference type="EMBL" id="GGF56735.1"/>
    </source>
</evidence>
<dbReference type="InterPro" id="IPR050482">
    <property type="entry name" value="Sensor_HK_TwoCompSys"/>
</dbReference>
<name>A0A917BUU3_9MICO</name>
<feature type="transmembrane region" description="Helical" evidence="9">
    <location>
        <begin position="63"/>
        <end position="80"/>
    </location>
</feature>
<keyword evidence="5" id="KW-0547">Nucleotide-binding</keyword>
<dbReference type="SMART" id="SM00387">
    <property type="entry name" value="HATPase_c"/>
    <property type="match status" value="1"/>
</dbReference>
<comment type="catalytic activity">
    <reaction evidence="1">
        <text>ATP + protein L-histidine = ADP + protein N-phospho-L-histidine.</text>
        <dbReference type="EC" id="2.7.13.3"/>
    </reaction>
</comment>
<keyword evidence="7" id="KW-0067">ATP-binding</keyword>
<dbReference type="CDD" id="cd16917">
    <property type="entry name" value="HATPase_UhpB-NarQ-NarX-like"/>
    <property type="match status" value="1"/>
</dbReference>
<dbReference type="Gene3D" id="3.30.565.10">
    <property type="entry name" value="Histidine kinase-like ATPase, C-terminal domain"/>
    <property type="match status" value="1"/>
</dbReference>
<reference evidence="11" key="1">
    <citation type="journal article" date="2014" name="Int. J. Syst. Evol. Microbiol.">
        <title>Complete genome sequence of Corynebacterium casei LMG S-19264T (=DSM 44701T), isolated from a smear-ripened cheese.</title>
        <authorList>
            <consortium name="US DOE Joint Genome Institute (JGI-PGF)"/>
            <person name="Walter F."/>
            <person name="Albersmeier A."/>
            <person name="Kalinowski J."/>
            <person name="Ruckert C."/>
        </authorList>
    </citation>
    <scope>NUCLEOTIDE SEQUENCE</scope>
    <source>
        <strain evidence="11">CGMCC 1.12160</strain>
    </source>
</reference>
<evidence type="ECO:0000256" key="4">
    <source>
        <dbReference type="ARBA" id="ARBA00022679"/>
    </source>
</evidence>
<gene>
    <name evidence="11" type="ORF">GCM10011366_25770</name>
</gene>
<dbReference type="PANTHER" id="PTHR24421:SF10">
    <property type="entry name" value="NITRATE_NITRITE SENSOR PROTEIN NARQ"/>
    <property type="match status" value="1"/>
</dbReference>
<evidence type="ECO:0000256" key="5">
    <source>
        <dbReference type="ARBA" id="ARBA00022741"/>
    </source>
</evidence>
<dbReference type="GO" id="GO:0016020">
    <property type="term" value="C:membrane"/>
    <property type="evidence" value="ECO:0007669"/>
    <property type="project" value="InterPro"/>
</dbReference>
<dbReference type="GO" id="GO:0000155">
    <property type="term" value="F:phosphorelay sensor kinase activity"/>
    <property type="evidence" value="ECO:0007669"/>
    <property type="project" value="InterPro"/>
</dbReference>
<evidence type="ECO:0000256" key="2">
    <source>
        <dbReference type="ARBA" id="ARBA00012438"/>
    </source>
</evidence>
<evidence type="ECO:0000313" key="12">
    <source>
        <dbReference type="Proteomes" id="UP000605670"/>
    </source>
</evidence>
<dbReference type="AlphaFoldDB" id="A0A917BUU3"/>
<dbReference type="InterPro" id="IPR036890">
    <property type="entry name" value="HATPase_C_sf"/>
</dbReference>
<dbReference type="SUPFAM" id="SSF55874">
    <property type="entry name" value="ATPase domain of HSP90 chaperone/DNA topoisomerase II/histidine kinase"/>
    <property type="match status" value="1"/>
</dbReference>
<dbReference type="InterPro" id="IPR011712">
    <property type="entry name" value="Sig_transdc_His_kin_sub3_dim/P"/>
</dbReference>
<dbReference type="GO" id="GO:0005524">
    <property type="term" value="F:ATP binding"/>
    <property type="evidence" value="ECO:0007669"/>
    <property type="project" value="UniProtKB-KW"/>
</dbReference>
<dbReference type="EMBL" id="BMEM01000004">
    <property type="protein sequence ID" value="GGF56735.1"/>
    <property type="molecule type" value="Genomic_DNA"/>
</dbReference>
<dbReference type="InterPro" id="IPR003594">
    <property type="entry name" value="HATPase_dom"/>
</dbReference>
<keyword evidence="8" id="KW-0902">Two-component regulatory system</keyword>
<reference evidence="11" key="2">
    <citation type="submission" date="2020-09" db="EMBL/GenBank/DDBJ databases">
        <authorList>
            <person name="Sun Q."/>
            <person name="Zhou Y."/>
        </authorList>
    </citation>
    <scope>NUCLEOTIDE SEQUENCE</scope>
    <source>
        <strain evidence="11">CGMCC 1.12160</strain>
    </source>
</reference>
<keyword evidence="9" id="KW-0812">Transmembrane</keyword>
<dbReference type="GO" id="GO:0046983">
    <property type="term" value="F:protein dimerization activity"/>
    <property type="evidence" value="ECO:0007669"/>
    <property type="project" value="InterPro"/>
</dbReference>
<accession>A0A917BUU3</accession>
<feature type="transmembrane region" description="Helical" evidence="9">
    <location>
        <begin position="160"/>
        <end position="177"/>
    </location>
</feature>
<comment type="caution">
    <text evidence="11">The sequence shown here is derived from an EMBL/GenBank/DDBJ whole genome shotgun (WGS) entry which is preliminary data.</text>
</comment>
<keyword evidence="9" id="KW-1133">Transmembrane helix</keyword>
<dbReference type="PANTHER" id="PTHR24421">
    <property type="entry name" value="NITRATE/NITRITE SENSOR PROTEIN NARX-RELATED"/>
    <property type="match status" value="1"/>
</dbReference>
<evidence type="ECO:0000256" key="6">
    <source>
        <dbReference type="ARBA" id="ARBA00022777"/>
    </source>
</evidence>
<evidence type="ECO:0000256" key="9">
    <source>
        <dbReference type="SAM" id="Phobius"/>
    </source>
</evidence>